<dbReference type="STRING" id="224999.GCA_001485475_00343"/>
<feature type="domain" description="DNA methylase N-4/N-6" evidence="5">
    <location>
        <begin position="118"/>
        <end position="246"/>
    </location>
</feature>
<dbReference type="GO" id="GO:0016423">
    <property type="term" value="F:tRNA (guanine) methyltransferase activity"/>
    <property type="evidence" value="ECO:0007669"/>
    <property type="project" value="TreeGrafter"/>
</dbReference>
<evidence type="ECO:0000313" key="7">
    <source>
        <dbReference type="Proteomes" id="UP000062160"/>
    </source>
</evidence>
<organism evidence="6">
    <name type="scientific">Tepidanaerobacter syntrophicus</name>
    <dbReference type="NCBI Taxonomy" id="224999"/>
    <lineage>
        <taxon>Bacteria</taxon>
        <taxon>Bacillati</taxon>
        <taxon>Bacillota</taxon>
        <taxon>Clostridia</taxon>
        <taxon>Thermosediminibacterales</taxon>
        <taxon>Tepidanaerobacteraceae</taxon>
        <taxon>Tepidanaerobacter</taxon>
    </lineage>
</organism>
<dbReference type="Proteomes" id="UP000062160">
    <property type="component" value="Unassembled WGS sequence"/>
</dbReference>
<dbReference type="Pfam" id="PF01555">
    <property type="entry name" value="N6_N4_Mtase"/>
    <property type="match status" value="2"/>
</dbReference>
<dbReference type="RefSeq" id="WP_059031437.1">
    <property type="nucleotide sequence ID" value="NZ_DF976999.1"/>
</dbReference>
<dbReference type="AlphaFoldDB" id="A0A0U9HC49"/>
<evidence type="ECO:0000256" key="4">
    <source>
        <dbReference type="RuleBase" id="RU362026"/>
    </source>
</evidence>
<proteinExistence type="inferred from homology"/>
<dbReference type="GO" id="GO:0008170">
    <property type="term" value="F:N-methyltransferase activity"/>
    <property type="evidence" value="ECO:0007669"/>
    <property type="project" value="InterPro"/>
</dbReference>
<dbReference type="EMBL" id="DF976999">
    <property type="protein sequence ID" value="GAQ24361.1"/>
    <property type="molecule type" value="Genomic_DNA"/>
</dbReference>
<dbReference type="Gene3D" id="3.40.50.150">
    <property type="entry name" value="Vaccinia Virus protein VP39"/>
    <property type="match status" value="2"/>
</dbReference>
<dbReference type="PANTHER" id="PTHR14911:SF13">
    <property type="entry name" value="TRNA (GUANINE(6)-N2)-METHYLTRANSFERASE THUMP3"/>
    <property type="match status" value="1"/>
</dbReference>
<dbReference type="InterPro" id="IPR001091">
    <property type="entry name" value="RM_Methyltransferase"/>
</dbReference>
<dbReference type="OrthoDB" id="9773571at2"/>
<dbReference type="InterPro" id="IPR029063">
    <property type="entry name" value="SAM-dependent_MTases_sf"/>
</dbReference>
<evidence type="ECO:0000313" key="6">
    <source>
        <dbReference type="EMBL" id="GAQ24361.1"/>
    </source>
</evidence>
<dbReference type="EC" id="2.1.1.-" evidence="4"/>
<dbReference type="SUPFAM" id="SSF53335">
    <property type="entry name" value="S-adenosyl-L-methionine-dependent methyltransferases"/>
    <property type="match status" value="2"/>
</dbReference>
<dbReference type="InterPro" id="IPR002941">
    <property type="entry name" value="DNA_methylase_N4/N6"/>
</dbReference>
<accession>A0A0U9HC49</accession>
<keyword evidence="7" id="KW-1185">Reference proteome</keyword>
<gene>
    <name evidence="6" type="ORF">TSYNT_5187</name>
</gene>
<name>A0A0U9HC49_9FIRM</name>
<evidence type="ECO:0000256" key="3">
    <source>
        <dbReference type="ARBA" id="ARBA00022747"/>
    </source>
</evidence>
<feature type="domain" description="DNA methylase N-4/N-6" evidence="5">
    <location>
        <begin position="7"/>
        <end position="88"/>
    </location>
</feature>
<evidence type="ECO:0000259" key="5">
    <source>
        <dbReference type="Pfam" id="PF01555"/>
    </source>
</evidence>
<sequence length="259" mass="29999">MENINFKKEITTVWSFPDRGKWKTHNGNYRGNFAPQIPRNLILRYSQEGDVVLDPMVGSGTTLIETKLLNRQGIGFDINPQAVEIAKKNLEFEGDYKYNPIVKVGDIRNLREISDGSIDLIITHPPYLNIIEYSKGIDGDLSNISGVKKFCGELEKGIIELRRVLKENKYCGILIGDTRKSSHYVPLAFYVMDLFLKNGFILKEDIIKVQHNCKSTPYWERQVEKYNFYLIMHEHLFVFRKPKKGEDLSRVRYSMGLSK</sequence>
<reference evidence="6" key="1">
    <citation type="journal article" date="2016" name="Genome Announc.">
        <title>Draft Genome Sequence of the Syntrophic Lactate-Degrading Bacterium Tepidanaerobacter syntrophicus JLT.</title>
        <authorList>
            <person name="Matsuura N."/>
            <person name="Ohashi A."/>
            <person name="Tourlousse D.M."/>
            <person name="Sekiguchi Y."/>
        </authorList>
    </citation>
    <scope>NUCLEOTIDE SEQUENCE [LARGE SCALE GENOMIC DNA]</scope>
    <source>
        <strain evidence="6">JL</strain>
    </source>
</reference>
<evidence type="ECO:0000256" key="1">
    <source>
        <dbReference type="ARBA" id="ARBA00022603"/>
    </source>
</evidence>
<keyword evidence="1 6" id="KW-0489">Methyltransferase</keyword>
<dbReference type="GO" id="GO:0003677">
    <property type="term" value="F:DNA binding"/>
    <property type="evidence" value="ECO:0007669"/>
    <property type="project" value="InterPro"/>
</dbReference>
<comment type="similarity">
    <text evidence="4">Belongs to the N(4)/N(6)-methyltransferase family.</text>
</comment>
<dbReference type="GO" id="GO:0030488">
    <property type="term" value="P:tRNA methylation"/>
    <property type="evidence" value="ECO:0007669"/>
    <property type="project" value="TreeGrafter"/>
</dbReference>
<dbReference type="GO" id="GO:0009307">
    <property type="term" value="P:DNA restriction-modification system"/>
    <property type="evidence" value="ECO:0007669"/>
    <property type="project" value="UniProtKB-KW"/>
</dbReference>
<dbReference type="PRINTS" id="PR00508">
    <property type="entry name" value="S21N4MTFRASE"/>
</dbReference>
<evidence type="ECO:0000256" key="2">
    <source>
        <dbReference type="ARBA" id="ARBA00022679"/>
    </source>
</evidence>
<dbReference type="CDD" id="cd02440">
    <property type="entry name" value="AdoMet_MTases"/>
    <property type="match status" value="1"/>
</dbReference>
<keyword evidence="2" id="KW-0808">Transferase</keyword>
<protein>
    <recommendedName>
        <fullName evidence="4">Methyltransferase</fullName>
        <ecNumber evidence="4">2.1.1.-</ecNumber>
    </recommendedName>
</protein>
<keyword evidence="3" id="KW-0680">Restriction system</keyword>
<dbReference type="PANTHER" id="PTHR14911">
    <property type="entry name" value="THUMP DOMAIN-CONTAINING"/>
    <property type="match status" value="1"/>
</dbReference>